<dbReference type="InterPro" id="IPR009057">
    <property type="entry name" value="Homeodomain-like_sf"/>
</dbReference>
<protein>
    <submittedName>
        <fullName evidence="3">Transposase</fullName>
    </submittedName>
</protein>
<dbReference type="KEGG" id="npy:NPRO_11540"/>
<dbReference type="EMBL" id="AP021858">
    <property type="protein sequence ID" value="BBO24344.1"/>
    <property type="molecule type" value="Genomic_DNA"/>
</dbReference>
<evidence type="ECO:0000313" key="6">
    <source>
        <dbReference type="EMBL" id="BBO24341.1"/>
    </source>
</evidence>
<dbReference type="EMBL" id="AP021858">
    <property type="protein sequence ID" value="BBO23559.1"/>
    <property type="molecule type" value="Genomic_DNA"/>
</dbReference>
<dbReference type="EMBL" id="AP021858">
    <property type="protein sequence ID" value="BBO24341.1"/>
    <property type="molecule type" value="Genomic_DNA"/>
</dbReference>
<dbReference type="Pfam" id="PF01527">
    <property type="entry name" value="HTH_Tnp_1"/>
    <property type="match status" value="1"/>
</dbReference>
<dbReference type="InterPro" id="IPR002514">
    <property type="entry name" value="Transposase_8"/>
</dbReference>
<dbReference type="AlphaFoldDB" id="A0A809R7V9"/>
<dbReference type="PANTHER" id="PTHR33609">
    <property type="entry name" value="LOW CALCIUM RESPONSE LOCUS PROTEIN S"/>
    <property type="match status" value="1"/>
</dbReference>
<dbReference type="GO" id="GO:0003677">
    <property type="term" value="F:DNA binding"/>
    <property type="evidence" value="ECO:0007669"/>
    <property type="project" value="InterPro"/>
</dbReference>
<dbReference type="KEGG" id="npy:NPRO_12910"/>
<dbReference type="PANTHER" id="PTHR33609:SF1">
    <property type="entry name" value="TRANSPOSASE"/>
    <property type="match status" value="1"/>
</dbReference>
<dbReference type="EMBL" id="AP021858">
    <property type="protein sequence ID" value="BBO23696.1"/>
    <property type="molecule type" value="Genomic_DNA"/>
</dbReference>
<reference evidence="3" key="1">
    <citation type="journal article" name="DNA Res.">
        <title>The physiological potential of anammox bacteria as revealed by their core genome structure.</title>
        <authorList>
            <person name="Okubo T."/>
            <person name="Toyoda A."/>
            <person name="Fukuhara K."/>
            <person name="Uchiyama I."/>
            <person name="Harigaya Y."/>
            <person name="Kuroiwa M."/>
            <person name="Suzuki T."/>
            <person name="Murakami Y."/>
            <person name="Suwa Y."/>
            <person name="Takami H."/>
        </authorList>
    </citation>
    <scope>NUCLEOTIDE SEQUENCE</scope>
    <source>
        <strain evidence="3">317325-2</strain>
    </source>
</reference>
<evidence type="ECO:0000313" key="3">
    <source>
        <dbReference type="EMBL" id="BBO23559.1"/>
    </source>
</evidence>
<evidence type="ECO:0000313" key="8">
    <source>
        <dbReference type="Proteomes" id="UP000662873"/>
    </source>
</evidence>
<dbReference type="KEGG" id="npy:NPRO_19390"/>
<dbReference type="KEGG" id="npy:NPRO_14970"/>
<dbReference type="InterPro" id="IPR052546">
    <property type="entry name" value="Transposase_8_domain"/>
</dbReference>
<dbReference type="KEGG" id="npy:NPRO_08030"/>
<dbReference type="EMBL" id="AP021858">
    <property type="protein sequence ID" value="BBO23208.1"/>
    <property type="molecule type" value="Genomic_DNA"/>
</dbReference>
<evidence type="ECO:0000313" key="5">
    <source>
        <dbReference type="EMBL" id="BBO23902.1"/>
    </source>
</evidence>
<dbReference type="GO" id="GO:0006313">
    <property type="term" value="P:DNA transposition"/>
    <property type="evidence" value="ECO:0007669"/>
    <property type="project" value="InterPro"/>
</dbReference>
<organism evidence="3 8">
    <name type="scientific">Candidatus Nitrosymbiomonas proteolyticus</name>
    <dbReference type="NCBI Taxonomy" id="2608984"/>
    <lineage>
        <taxon>Bacteria</taxon>
        <taxon>Bacillati</taxon>
        <taxon>Armatimonadota</taxon>
        <taxon>Armatimonadota incertae sedis</taxon>
        <taxon>Candidatus Nitrosymbiomonas</taxon>
    </lineage>
</organism>
<dbReference type="SUPFAM" id="SSF46689">
    <property type="entry name" value="Homeodomain-like"/>
    <property type="match status" value="1"/>
</dbReference>
<proteinExistence type="predicted"/>
<evidence type="ECO:0000313" key="1">
    <source>
        <dbReference type="EMBL" id="BBO22476.1"/>
    </source>
</evidence>
<evidence type="ECO:0000313" key="2">
    <source>
        <dbReference type="EMBL" id="BBO23208.1"/>
    </source>
</evidence>
<evidence type="ECO:0000313" key="4">
    <source>
        <dbReference type="EMBL" id="BBO23696.1"/>
    </source>
</evidence>
<dbReference type="KEGG" id="npy:NPRO_19360"/>
<dbReference type="EMBL" id="AP021858">
    <property type="protein sequence ID" value="BBO23902.1"/>
    <property type="molecule type" value="Genomic_DNA"/>
</dbReference>
<dbReference type="Proteomes" id="UP000662873">
    <property type="component" value="Chromosome"/>
</dbReference>
<dbReference type="Gene3D" id="1.10.10.60">
    <property type="entry name" value="Homeodomain-like"/>
    <property type="match status" value="1"/>
</dbReference>
<dbReference type="KEGG" id="npy:NPRO_00710"/>
<evidence type="ECO:0000313" key="7">
    <source>
        <dbReference type="EMBL" id="BBO24344.1"/>
    </source>
</evidence>
<dbReference type="EMBL" id="AP021858">
    <property type="protein sequence ID" value="BBO22476.1"/>
    <property type="molecule type" value="Genomic_DNA"/>
</dbReference>
<sequence>MKRSKFTEEQIVRILQEAASGQKTQAQLCRDHGVSANTFYVWKRKYAGMQTDDVRHLRELERENAQLKRLLAERDLEIDAVRALFRKNGLALPNPSRGRDS</sequence>
<accession>A0A809R7V9</accession>
<gene>
    <name evidence="1" type="ORF">NPRO_00710</name>
    <name evidence="2" type="ORF">NPRO_08030</name>
    <name evidence="3" type="ORF">NPRO_11540</name>
    <name evidence="4" type="ORF">NPRO_12910</name>
    <name evidence="5" type="ORF">NPRO_14970</name>
    <name evidence="6" type="ORF">NPRO_19360</name>
    <name evidence="7" type="ORF">NPRO_19390</name>
</gene>
<dbReference type="GO" id="GO:0004803">
    <property type="term" value="F:transposase activity"/>
    <property type="evidence" value="ECO:0007669"/>
    <property type="project" value="InterPro"/>
</dbReference>
<name>A0A809R7V9_9BACT</name>